<feature type="region of interest" description="Disordered" evidence="1">
    <location>
        <begin position="44"/>
        <end position="67"/>
    </location>
</feature>
<dbReference type="InterPro" id="IPR049855">
    <property type="entry name" value="DotG/IcmE-like_C"/>
</dbReference>
<proteinExistence type="predicted"/>
<evidence type="ECO:0000256" key="2">
    <source>
        <dbReference type="SAM" id="Phobius"/>
    </source>
</evidence>
<comment type="caution">
    <text evidence="3">The sequence shown here is derived from an EMBL/GenBank/DDBJ whole genome shotgun (WGS) entry which is preliminary data.</text>
</comment>
<reference evidence="3 4" key="1">
    <citation type="submission" date="2019-07" db="EMBL/GenBank/DDBJ databases">
        <title>Whole genome shotgun sequence of Acetobacter oeni NBRC 105207.</title>
        <authorList>
            <person name="Hosoyama A."/>
            <person name="Uohara A."/>
            <person name="Ohji S."/>
            <person name="Ichikawa N."/>
        </authorList>
    </citation>
    <scope>NUCLEOTIDE SEQUENCE [LARGE SCALE GENOMIC DNA]</scope>
    <source>
        <strain evidence="3 4">NBRC 105207</strain>
    </source>
</reference>
<dbReference type="Proteomes" id="UP000321746">
    <property type="component" value="Unassembled WGS sequence"/>
</dbReference>
<accession>A0A511XPJ3</accession>
<dbReference type="CDD" id="cd16431">
    <property type="entry name" value="IcmE"/>
    <property type="match status" value="1"/>
</dbReference>
<evidence type="ECO:0000256" key="1">
    <source>
        <dbReference type="SAM" id="MobiDB-lite"/>
    </source>
</evidence>
<evidence type="ECO:0008006" key="5">
    <source>
        <dbReference type="Google" id="ProtNLM"/>
    </source>
</evidence>
<gene>
    <name evidence="3" type="ORF">AOE01nite_30480</name>
</gene>
<protein>
    <recommendedName>
        <fullName evidence="5">Type IV secretion protein DotG</fullName>
    </recommendedName>
</protein>
<dbReference type="EMBL" id="BJYG01000055">
    <property type="protein sequence ID" value="GEN64824.1"/>
    <property type="molecule type" value="Genomic_DNA"/>
</dbReference>
<evidence type="ECO:0000313" key="4">
    <source>
        <dbReference type="Proteomes" id="UP000321746"/>
    </source>
</evidence>
<keyword evidence="2" id="KW-0812">Transmembrane</keyword>
<keyword evidence="2" id="KW-1133">Transmembrane helix</keyword>
<organism evidence="3 4">
    <name type="scientific">Acetobacter oeni</name>
    <dbReference type="NCBI Taxonomy" id="304077"/>
    <lineage>
        <taxon>Bacteria</taxon>
        <taxon>Pseudomonadati</taxon>
        <taxon>Pseudomonadota</taxon>
        <taxon>Alphaproteobacteria</taxon>
        <taxon>Acetobacterales</taxon>
        <taxon>Acetobacteraceae</taxon>
        <taxon>Acetobacter</taxon>
    </lineage>
</organism>
<keyword evidence="4" id="KW-1185">Reference proteome</keyword>
<evidence type="ECO:0000313" key="3">
    <source>
        <dbReference type="EMBL" id="GEN64824.1"/>
    </source>
</evidence>
<dbReference type="OrthoDB" id="7226251at2"/>
<dbReference type="AlphaFoldDB" id="A0A511XPJ3"/>
<feature type="region of interest" description="Disordered" evidence="1">
    <location>
        <begin position="79"/>
        <end position="126"/>
    </location>
</feature>
<name>A0A511XPJ3_9PROT</name>
<dbReference type="RefSeq" id="WP_146891979.1">
    <property type="nucleotide sequence ID" value="NZ_BJYG01000055.1"/>
</dbReference>
<keyword evidence="2" id="KW-0472">Membrane</keyword>
<feature type="transmembrane region" description="Helical" evidence="2">
    <location>
        <begin position="20"/>
        <end position="40"/>
    </location>
</feature>
<sequence length="414" mass="43484">MKLKFRQVFSQASRGGNRRLFAIIGGVATLLGITLFVSSIHHKELPRSDPGRPPAANPLPGGLNSNPRQQALREDQIRDEAKHAQTSGQSYSPDIAPGTPTHPSHQPPQLAVAQEVGSGDEADPAMAKLAAPPAPHAPYVVPSVPVVPVQTDPGFRAAVPRDPQQQKDAFARYRRAIMDLSGRLNGRLPVTDVMYEQAEMTGTRKKEVAAAPAPSSAATANSLRTSPRVLVPAGRGIFAHTVSATNSDLGGEIILEADSGPLAGDRMKASVRRAGGHLNRLVVHVEQVFHKAEPKPIDVDGVVVAPDTMEAAVASSVDQLYLERFVLPAAAAFVQGLGQAIEMTSNTTGSIGALGNVNYVQSLNFPQQIGVAAGAAASQVNSALTQQMPTQPRVNLAAQVSVGVIFMSPVIGTK</sequence>